<sequence length="412" mass="43928">MRTPAPLDDAGMALGALRASPLRSLLTALGVVIGAATVVAMMSLTEGLRVEVTRQMALLEAGAFRVDKWPMIVMGHAEWHRYARRKDITREQGEALRALPHVAYVSVEESGRRPEALATRARRTRSEIEVIGAVPDYEFANAFTVARGRFLSHVDVALARRVAFIGAAVADLLFPGEDPVGQEVRIRGVPFEVIGVAERMGTVLGLESKDGFAVVPWTAYDAVIGRSRNTSIAVRATSIEDQAQAMVEVKAALRRSRGLAPQEEDDFEVFSNETAANLFDDLARLVGAATFGLCALSLLVGGIGIMNIMLVSVTERTREIGLRMALGARRRRILAQFLVESLVLSVAGGLLGVALGGAVAVAARGLDLLPARVPAWSIALAVGSAAAAGLLFGIYPAARASRLDPVEAMRTE</sequence>
<dbReference type="Pfam" id="PF12704">
    <property type="entry name" value="MacB_PCD"/>
    <property type="match status" value="1"/>
</dbReference>
<organism evidence="10 11">
    <name type="scientific">Anaeromyxobacter oryzae</name>
    <dbReference type="NCBI Taxonomy" id="2918170"/>
    <lineage>
        <taxon>Bacteria</taxon>
        <taxon>Pseudomonadati</taxon>
        <taxon>Myxococcota</taxon>
        <taxon>Myxococcia</taxon>
        <taxon>Myxococcales</taxon>
        <taxon>Cystobacterineae</taxon>
        <taxon>Anaeromyxobacteraceae</taxon>
        <taxon>Anaeromyxobacter</taxon>
    </lineage>
</organism>
<name>A0ABM7WYE4_9BACT</name>
<dbReference type="PANTHER" id="PTHR30572">
    <property type="entry name" value="MEMBRANE COMPONENT OF TRANSPORTER-RELATED"/>
    <property type="match status" value="1"/>
</dbReference>
<evidence type="ECO:0000256" key="1">
    <source>
        <dbReference type="ARBA" id="ARBA00004651"/>
    </source>
</evidence>
<keyword evidence="2" id="KW-1003">Cell membrane</keyword>
<comment type="similarity">
    <text evidence="6">Belongs to the ABC-4 integral membrane protein family.</text>
</comment>
<keyword evidence="11" id="KW-1185">Reference proteome</keyword>
<evidence type="ECO:0000256" key="4">
    <source>
        <dbReference type="ARBA" id="ARBA00022989"/>
    </source>
</evidence>
<accession>A0ABM7WYE4</accession>
<feature type="domain" description="MacB-like periplasmic core" evidence="9">
    <location>
        <begin position="24"/>
        <end position="251"/>
    </location>
</feature>
<evidence type="ECO:0000256" key="3">
    <source>
        <dbReference type="ARBA" id="ARBA00022692"/>
    </source>
</evidence>
<dbReference type="InterPro" id="IPR025857">
    <property type="entry name" value="MacB_PCD"/>
</dbReference>
<evidence type="ECO:0000259" key="8">
    <source>
        <dbReference type="Pfam" id="PF02687"/>
    </source>
</evidence>
<keyword evidence="4 7" id="KW-1133">Transmembrane helix</keyword>
<keyword evidence="5 7" id="KW-0472">Membrane</keyword>
<evidence type="ECO:0000256" key="7">
    <source>
        <dbReference type="SAM" id="Phobius"/>
    </source>
</evidence>
<protein>
    <submittedName>
        <fullName evidence="10">ABC transporter</fullName>
    </submittedName>
</protein>
<feature type="transmembrane region" description="Helical" evidence="7">
    <location>
        <begin position="25"/>
        <end position="44"/>
    </location>
</feature>
<comment type="subcellular location">
    <subcellularLocation>
        <location evidence="1">Cell membrane</location>
        <topology evidence="1">Multi-pass membrane protein</topology>
    </subcellularLocation>
</comment>
<dbReference type="EMBL" id="AP025591">
    <property type="protein sequence ID" value="BDG04540.1"/>
    <property type="molecule type" value="Genomic_DNA"/>
</dbReference>
<dbReference type="PANTHER" id="PTHR30572:SF4">
    <property type="entry name" value="ABC TRANSPORTER PERMEASE YTRF"/>
    <property type="match status" value="1"/>
</dbReference>
<feature type="transmembrane region" description="Helical" evidence="7">
    <location>
        <begin position="375"/>
        <end position="395"/>
    </location>
</feature>
<evidence type="ECO:0000313" key="11">
    <source>
        <dbReference type="Proteomes" id="UP001162891"/>
    </source>
</evidence>
<dbReference type="Pfam" id="PF02687">
    <property type="entry name" value="FtsX"/>
    <property type="match status" value="1"/>
</dbReference>
<evidence type="ECO:0000256" key="5">
    <source>
        <dbReference type="ARBA" id="ARBA00023136"/>
    </source>
</evidence>
<proteinExistence type="inferred from homology"/>
<feature type="domain" description="ABC3 transporter permease C-terminal" evidence="8">
    <location>
        <begin position="295"/>
        <end position="405"/>
    </location>
</feature>
<reference evidence="11" key="1">
    <citation type="journal article" date="2022" name="Int. J. Syst. Evol. Microbiol.">
        <title>Anaeromyxobacter oryzae sp. nov., Anaeromyxobacter diazotrophicus sp. nov. and Anaeromyxobacter paludicola sp. nov., isolated from paddy soils.</title>
        <authorList>
            <person name="Itoh H."/>
            <person name="Xu Z."/>
            <person name="Mise K."/>
            <person name="Masuda Y."/>
            <person name="Ushijima N."/>
            <person name="Hayakawa C."/>
            <person name="Shiratori Y."/>
            <person name="Senoo K."/>
        </authorList>
    </citation>
    <scope>NUCLEOTIDE SEQUENCE [LARGE SCALE GENOMIC DNA]</scope>
    <source>
        <strain evidence="11">Red232</strain>
    </source>
</reference>
<dbReference type="Proteomes" id="UP001162891">
    <property type="component" value="Chromosome"/>
</dbReference>
<evidence type="ECO:0000259" key="9">
    <source>
        <dbReference type="Pfam" id="PF12704"/>
    </source>
</evidence>
<gene>
    <name evidence="10" type="ORF">AMOR_35360</name>
</gene>
<feature type="transmembrane region" description="Helical" evidence="7">
    <location>
        <begin position="334"/>
        <end position="363"/>
    </location>
</feature>
<evidence type="ECO:0000256" key="6">
    <source>
        <dbReference type="ARBA" id="ARBA00038076"/>
    </source>
</evidence>
<dbReference type="InterPro" id="IPR050250">
    <property type="entry name" value="Macrolide_Exporter_MacB"/>
</dbReference>
<evidence type="ECO:0000313" key="10">
    <source>
        <dbReference type="EMBL" id="BDG04540.1"/>
    </source>
</evidence>
<keyword evidence="3 7" id="KW-0812">Transmembrane</keyword>
<dbReference type="InterPro" id="IPR003838">
    <property type="entry name" value="ABC3_permease_C"/>
</dbReference>
<dbReference type="RefSeq" id="WP_248352947.1">
    <property type="nucleotide sequence ID" value="NZ_AP025591.1"/>
</dbReference>
<feature type="transmembrane region" description="Helical" evidence="7">
    <location>
        <begin position="285"/>
        <end position="313"/>
    </location>
</feature>
<evidence type="ECO:0000256" key="2">
    <source>
        <dbReference type="ARBA" id="ARBA00022475"/>
    </source>
</evidence>